<feature type="compositionally biased region" description="Low complexity" evidence="7">
    <location>
        <begin position="245"/>
        <end position="254"/>
    </location>
</feature>
<feature type="transmembrane region" description="Helical" evidence="8">
    <location>
        <begin position="283"/>
        <end position="304"/>
    </location>
</feature>
<evidence type="ECO:0000256" key="8">
    <source>
        <dbReference type="SAM" id="Phobius"/>
    </source>
</evidence>
<comment type="caution">
    <text evidence="10">The sequence shown here is derived from an EMBL/GenBank/DDBJ whole genome shotgun (WGS) entry which is preliminary data.</text>
</comment>
<comment type="similarity">
    <text evidence="6">Belongs to the major facilitator superfamily. Spinster (TC 2.A.1.49) family.</text>
</comment>
<keyword evidence="2" id="KW-0813">Transport</keyword>
<dbReference type="PANTHER" id="PTHR23505:SF79">
    <property type="entry name" value="PROTEIN SPINSTER"/>
    <property type="match status" value="1"/>
</dbReference>
<feature type="transmembrane region" description="Helical" evidence="8">
    <location>
        <begin position="109"/>
        <end position="131"/>
    </location>
</feature>
<keyword evidence="5 8" id="KW-0472">Membrane</keyword>
<evidence type="ECO:0000256" key="5">
    <source>
        <dbReference type="ARBA" id="ARBA00023136"/>
    </source>
</evidence>
<name>A0AAD5DZU6_9CHLO</name>
<dbReference type="InterPro" id="IPR044770">
    <property type="entry name" value="MFS_spinster-like"/>
</dbReference>
<sequence length="551" mass="54835">MALGSGGGGAAAATKGLPAGGPPWATPRRLLALFCVMCLFIYLDRGMIASNGVNGASATAERPASGIQGDFRLSLFQDGLLPAAFMVGLLVSSPMFAEASKHHNAFRLIGLGLAVWTVAAAGCGLAPGFGVLLVCRMAVGVGEASFVALAAPFIDDNAPPARKALWLGVFFGCIPTGYALGYIFGGLVGGALGWRAAFLIEAAAMLPFVVFCLRAPPINLRGSSGGGGGSGGGSGTSVAGGSGSSGHDSSSRASPRPAALLARLRAAAGTIASDVALLLRHPVYIWTVAGMTVYTAVLGAFAFYGPKAGRDVFAIAPERADITFGAITVLTGTLGTLAGGSLLDAIGSSMRNALLLCAVGIGAGACLAVAAFWAAGSFALFALIFAAAQLAMFSSAAPSNAVCMWGVPPALRPFAVSMSVVAIHVLGDVPSPPLLGALQGWVQNWRLSMSVASALLLVGAAAYFVAALVSVTAIDYRELVAAAQAEEGGEGSGTGGSSAGLLAAARAAMAAEDGTQHGLQLDDAEGDEGGLGLGSRPTSPDRPLLGPGARS</sequence>
<dbReference type="GO" id="GO:0022857">
    <property type="term" value="F:transmembrane transporter activity"/>
    <property type="evidence" value="ECO:0007669"/>
    <property type="project" value="InterPro"/>
</dbReference>
<keyword evidence="3 8" id="KW-0812">Transmembrane</keyword>
<dbReference type="InterPro" id="IPR011701">
    <property type="entry name" value="MFS"/>
</dbReference>
<evidence type="ECO:0000313" key="11">
    <source>
        <dbReference type="Proteomes" id="UP001205105"/>
    </source>
</evidence>
<dbReference type="EMBL" id="JADXDR010000017">
    <property type="protein sequence ID" value="KAI7845461.1"/>
    <property type="molecule type" value="Genomic_DNA"/>
</dbReference>
<evidence type="ECO:0000256" key="2">
    <source>
        <dbReference type="ARBA" id="ARBA00022448"/>
    </source>
</evidence>
<evidence type="ECO:0000256" key="4">
    <source>
        <dbReference type="ARBA" id="ARBA00022989"/>
    </source>
</evidence>
<evidence type="ECO:0000313" key="10">
    <source>
        <dbReference type="EMBL" id="KAI7845461.1"/>
    </source>
</evidence>
<feature type="transmembrane region" description="Helical" evidence="8">
    <location>
        <begin position="324"/>
        <end position="346"/>
    </location>
</feature>
<dbReference type="Proteomes" id="UP001205105">
    <property type="component" value="Unassembled WGS sequence"/>
</dbReference>
<organism evidence="10 11">
    <name type="scientific">Chlorella ohadii</name>
    <dbReference type="NCBI Taxonomy" id="2649997"/>
    <lineage>
        <taxon>Eukaryota</taxon>
        <taxon>Viridiplantae</taxon>
        <taxon>Chlorophyta</taxon>
        <taxon>core chlorophytes</taxon>
        <taxon>Trebouxiophyceae</taxon>
        <taxon>Chlorellales</taxon>
        <taxon>Chlorellaceae</taxon>
        <taxon>Chlorella clade</taxon>
        <taxon>Chlorella</taxon>
    </lineage>
</organism>
<dbReference type="GO" id="GO:0016020">
    <property type="term" value="C:membrane"/>
    <property type="evidence" value="ECO:0007669"/>
    <property type="project" value="UniProtKB-SubCell"/>
</dbReference>
<feature type="transmembrane region" description="Helical" evidence="8">
    <location>
        <begin position="353"/>
        <end position="373"/>
    </location>
</feature>
<comment type="subcellular location">
    <subcellularLocation>
        <location evidence="1">Membrane</location>
        <topology evidence="1">Multi-pass membrane protein</topology>
    </subcellularLocation>
</comment>
<dbReference type="SUPFAM" id="SSF103473">
    <property type="entry name" value="MFS general substrate transporter"/>
    <property type="match status" value="1"/>
</dbReference>
<feature type="transmembrane region" description="Helical" evidence="8">
    <location>
        <begin position="166"/>
        <end position="188"/>
    </location>
</feature>
<dbReference type="PROSITE" id="PS50850">
    <property type="entry name" value="MFS"/>
    <property type="match status" value="1"/>
</dbReference>
<feature type="transmembrane region" description="Helical" evidence="8">
    <location>
        <begin position="447"/>
        <end position="469"/>
    </location>
</feature>
<evidence type="ECO:0000259" key="9">
    <source>
        <dbReference type="PROSITE" id="PS50850"/>
    </source>
</evidence>
<evidence type="ECO:0000256" key="3">
    <source>
        <dbReference type="ARBA" id="ARBA00022692"/>
    </source>
</evidence>
<dbReference type="Pfam" id="PF07690">
    <property type="entry name" value="MFS_1"/>
    <property type="match status" value="1"/>
</dbReference>
<feature type="transmembrane region" description="Helical" evidence="8">
    <location>
        <begin position="30"/>
        <end position="48"/>
    </location>
</feature>
<feature type="transmembrane region" description="Helical" evidence="8">
    <location>
        <begin position="379"/>
        <end position="398"/>
    </location>
</feature>
<feature type="transmembrane region" description="Helical" evidence="8">
    <location>
        <begin position="194"/>
        <end position="213"/>
    </location>
</feature>
<feature type="region of interest" description="Disordered" evidence="7">
    <location>
        <begin position="224"/>
        <end position="254"/>
    </location>
</feature>
<feature type="compositionally biased region" description="Gly residues" evidence="7">
    <location>
        <begin position="224"/>
        <end position="244"/>
    </location>
</feature>
<evidence type="ECO:0000256" key="1">
    <source>
        <dbReference type="ARBA" id="ARBA00004141"/>
    </source>
</evidence>
<proteinExistence type="inferred from homology"/>
<protein>
    <recommendedName>
        <fullName evidence="9">Major facilitator superfamily (MFS) profile domain-containing protein</fullName>
    </recommendedName>
</protein>
<dbReference type="AlphaFoldDB" id="A0AAD5DZU6"/>
<feature type="region of interest" description="Disordered" evidence="7">
    <location>
        <begin position="513"/>
        <end position="551"/>
    </location>
</feature>
<gene>
    <name evidence="10" type="ORF">COHA_001011</name>
</gene>
<feature type="domain" description="Major facilitator superfamily (MFS) profile" evidence="9">
    <location>
        <begin position="30"/>
        <end position="478"/>
    </location>
</feature>
<keyword evidence="4 8" id="KW-1133">Transmembrane helix</keyword>
<dbReference type="Gene3D" id="1.20.1250.20">
    <property type="entry name" value="MFS general substrate transporter like domains"/>
    <property type="match status" value="2"/>
</dbReference>
<accession>A0AAD5DZU6</accession>
<dbReference type="InterPro" id="IPR036259">
    <property type="entry name" value="MFS_trans_sf"/>
</dbReference>
<evidence type="ECO:0000256" key="6">
    <source>
        <dbReference type="ARBA" id="ARBA00024338"/>
    </source>
</evidence>
<keyword evidence="11" id="KW-1185">Reference proteome</keyword>
<dbReference type="PANTHER" id="PTHR23505">
    <property type="entry name" value="SPINSTER"/>
    <property type="match status" value="1"/>
</dbReference>
<reference evidence="10" key="1">
    <citation type="submission" date="2020-11" db="EMBL/GenBank/DDBJ databases">
        <title>Chlorella ohadii genome sequencing and assembly.</title>
        <authorList>
            <person name="Murik O."/>
            <person name="Treves H."/>
            <person name="Kedem I."/>
            <person name="Shotland Y."/>
            <person name="Kaplan A."/>
        </authorList>
    </citation>
    <scope>NUCLEOTIDE SEQUENCE</scope>
    <source>
        <strain evidence="10">1</strain>
    </source>
</reference>
<feature type="transmembrane region" description="Helical" evidence="8">
    <location>
        <begin position="79"/>
        <end position="97"/>
    </location>
</feature>
<evidence type="ECO:0000256" key="7">
    <source>
        <dbReference type="SAM" id="MobiDB-lite"/>
    </source>
</evidence>
<dbReference type="InterPro" id="IPR020846">
    <property type="entry name" value="MFS_dom"/>
</dbReference>